<organism evidence="19 20">
    <name type="scientific">Marinimicrobium koreense</name>
    <dbReference type="NCBI Taxonomy" id="306545"/>
    <lineage>
        <taxon>Bacteria</taxon>
        <taxon>Pseudomonadati</taxon>
        <taxon>Pseudomonadota</taxon>
        <taxon>Gammaproteobacteria</taxon>
        <taxon>Cellvibrionales</taxon>
        <taxon>Cellvibrionaceae</taxon>
        <taxon>Marinimicrobium</taxon>
    </lineage>
</organism>
<evidence type="ECO:0000256" key="12">
    <source>
        <dbReference type="ARBA" id="ARBA00023065"/>
    </source>
</evidence>
<name>A0A3N1P3R3_9GAMM</name>
<keyword evidence="12 16" id="KW-0406">Ion transport</keyword>
<evidence type="ECO:0000256" key="11">
    <source>
        <dbReference type="ARBA" id="ARBA00023053"/>
    </source>
</evidence>
<evidence type="ECO:0000256" key="14">
    <source>
        <dbReference type="ARBA" id="ARBA00023201"/>
    </source>
</evidence>
<comment type="cofactor">
    <cofactor evidence="1 16 17">
        <name>Na(+)</name>
        <dbReference type="ChEBI" id="CHEBI:29101"/>
    </cofactor>
</comment>
<keyword evidence="14 16" id="KW-0739">Sodium transport</keyword>
<evidence type="ECO:0000256" key="10">
    <source>
        <dbReference type="ARBA" id="ARBA00022989"/>
    </source>
</evidence>
<evidence type="ECO:0000256" key="13">
    <source>
        <dbReference type="ARBA" id="ARBA00023136"/>
    </source>
</evidence>
<dbReference type="EC" id="7.2.4.2" evidence="16"/>
<evidence type="ECO:0000256" key="3">
    <source>
        <dbReference type="ARBA" id="ARBA00004162"/>
    </source>
</evidence>
<evidence type="ECO:0000313" key="19">
    <source>
        <dbReference type="EMBL" id="ROQ19476.1"/>
    </source>
</evidence>
<dbReference type="HAMAP" id="MF_00404">
    <property type="entry name" value="OadG"/>
    <property type="match status" value="1"/>
</dbReference>
<evidence type="ECO:0000256" key="8">
    <source>
        <dbReference type="ARBA" id="ARBA00022692"/>
    </source>
</evidence>
<comment type="function">
    <text evidence="2 16 17">Catalyzes the decarboxylation of oxaloacetate coupled to Na(+) translocation.</text>
</comment>
<keyword evidence="7 16" id="KW-1003">Cell membrane</keyword>
<comment type="subunit">
    <text evidence="5 16">Heterotrimer of an alpha, a beta and a gamma subunit.</text>
</comment>
<comment type="caution">
    <text evidence="19">The sequence shown here is derived from an EMBL/GenBank/DDBJ whole genome shotgun (WGS) entry which is preliminary data.</text>
</comment>
<keyword evidence="6 16" id="KW-0813">Transport</keyword>
<evidence type="ECO:0000256" key="18">
    <source>
        <dbReference type="SAM" id="MobiDB-lite"/>
    </source>
</evidence>
<evidence type="ECO:0000256" key="5">
    <source>
        <dbReference type="ARBA" id="ARBA00011869"/>
    </source>
</evidence>
<protein>
    <recommendedName>
        <fullName evidence="16">Probable oxaloacetate decarboxylase gamma chain</fullName>
        <ecNumber evidence="16">7.2.4.2</ecNumber>
    </recommendedName>
</protein>
<dbReference type="Proteomes" id="UP000273643">
    <property type="component" value="Unassembled WGS sequence"/>
</dbReference>
<keyword evidence="10 16" id="KW-1133">Transmembrane helix</keyword>
<dbReference type="GO" id="GO:0015451">
    <property type="term" value="F:decarboxylation-driven active transmembrane transporter activity"/>
    <property type="evidence" value="ECO:0007669"/>
    <property type="project" value="UniProtKB-EC"/>
</dbReference>
<evidence type="ECO:0000256" key="17">
    <source>
        <dbReference type="RuleBase" id="RU004278"/>
    </source>
</evidence>
<evidence type="ECO:0000256" key="7">
    <source>
        <dbReference type="ARBA" id="ARBA00022475"/>
    </source>
</evidence>
<dbReference type="Pfam" id="PF04277">
    <property type="entry name" value="OAD_gamma"/>
    <property type="match status" value="1"/>
</dbReference>
<reference evidence="19 20" key="1">
    <citation type="submission" date="2018-11" db="EMBL/GenBank/DDBJ databases">
        <title>Genomic Encyclopedia of Type Strains, Phase IV (KMG-IV): sequencing the most valuable type-strain genomes for metagenomic binning, comparative biology and taxonomic classification.</title>
        <authorList>
            <person name="Goeker M."/>
        </authorList>
    </citation>
    <scope>NUCLEOTIDE SEQUENCE [LARGE SCALE GENOMIC DNA]</scope>
    <source>
        <strain evidence="19 20">DSM 16974</strain>
    </source>
</reference>
<evidence type="ECO:0000256" key="4">
    <source>
        <dbReference type="ARBA" id="ARBA00005844"/>
    </source>
</evidence>
<gene>
    <name evidence="16" type="primary">oadG</name>
    <name evidence="19" type="ORF">EDC38_0058</name>
</gene>
<keyword evidence="9 16" id="KW-1278">Translocase</keyword>
<evidence type="ECO:0000256" key="15">
    <source>
        <dbReference type="ARBA" id="ARBA00048176"/>
    </source>
</evidence>
<dbReference type="AlphaFoldDB" id="A0A3N1P3R3"/>
<keyword evidence="8 16" id="KW-0812">Transmembrane</keyword>
<dbReference type="OrthoDB" id="5772594at2"/>
<keyword evidence="20" id="KW-1185">Reference proteome</keyword>
<comment type="catalytic activity">
    <reaction evidence="15 16 17">
        <text>oxaloacetate + 2 Na(+)(in) + H(+) = pyruvate + 2 Na(+)(out) + CO2</text>
        <dbReference type="Rhea" id="RHEA:57724"/>
        <dbReference type="ChEBI" id="CHEBI:15361"/>
        <dbReference type="ChEBI" id="CHEBI:15378"/>
        <dbReference type="ChEBI" id="CHEBI:16452"/>
        <dbReference type="ChEBI" id="CHEBI:16526"/>
        <dbReference type="ChEBI" id="CHEBI:29101"/>
        <dbReference type="EC" id="7.2.4.2"/>
    </reaction>
</comment>
<dbReference type="NCBIfam" id="TIGR01195">
    <property type="entry name" value="oadG_fam"/>
    <property type="match status" value="1"/>
</dbReference>
<evidence type="ECO:0000256" key="9">
    <source>
        <dbReference type="ARBA" id="ARBA00022967"/>
    </source>
</evidence>
<sequence>MSDTLMQQGVDLMLYGMGSVVVFLTLLVIAMVLMSGSINRWFPESKAPLEPRSRKPSSAARPAAGKVDDKTLAAIKAAIEQHRARRR</sequence>
<dbReference type="EMBL" id="RJUK01000001">
    <property type="protein sequence ID" value="ROQ19476.1"/>
    <property type="molecule type" value="Genomic_DNA"/>
</dbReference>
<dbReference type="RefSeq" id="WP_123636830.1">
    <property type="nucleotide sequence ID" value="NZ_JBHYFO010000037.1"/>
</dbReference>
<dbReference type="GO" id="GO:0005886">
    <property type="term" value="C:plasma membrane"/>
    <property type="evidence" value="ECO:0007669"/>
    <property type="project" value="UniProtKB-SubCell"/>
</dbReference>
<evidence type="ECO:0000256" key="2">
    <source>
        <dbReference type="ARBA" id="ARBA00003002"/>
    </source>
</evidence>
<comment type="similarity">
    <text evidence="4 16 17">Belongs to the OadG family.</text>
</comment>
<evidence type="ECO:0000256" key="1">
    <source>
        <dbReference type="ARBA" id="ARBA00001959"/>
    </source>
</evidence>
<feature type="transmembrane region" description="Helical" evidence="16 17">
    <location>
        <begin position="12"/>
        <end position="33"/>
    </location>
</feature>
<feature type="region of interest" description="Disordered" evidence="18">
    <location>
        <begin position="44"/>
        <end position="68"/>
    </location>
</feature>
<dbReference type="GO" id="GO:0036376">
    <property type="term" value="P:sodium ion export across plasma membrane"/>
    <property type="evidence" value="ECO:0007669"/>
    <property type="project" value="InterPro"/>
</dbReference>
<comment type="subcellular location">
    <subcellularLocation>
        <location evidence="3 16 17">Cell membrane</location>
        <topology evidence="3 16 17">Single-pass membrane protein</topology>
    </subcellularLocation>
</comment>
<evidence type="ECO:0000256" key="6">
    <source>
        <dbReference type="ARBA" id="ARBA00022448"/>
    </source>
</evidence>
<keyword evidence="13 16" id="KW-0472">Membrane</keyword>
<evidence type="ECO:0000313" key="20">
    <source>
        <dbReference type="Proteomes" id="UP000273643"/>
    </source>
</evidence>
<proteinExistence type="inferred from homology"/>
<dbReference type="InterPro" id="IPR023424">
    <property type="entry name" value="OadG"/>
</dbReference>
<evidence type="ECO:0000256" key="16">
    <source>
        <dbReference type="HAMAP-Rule" id="MF_00404"/>
    </source>
</evidence>
<dbReference type="GO" id="GO:0008948">
    <property type="term" value="F:oxaloacetate decarboxylase activity"/>
    <property type="evidence" value="ECO:0007669"/>
    <property type="project" value="UniProtKB-UniRule"/>
</dbReference>
<accession>A0A3N1P3R3</accession>
<keyword evidence="11 16" id="KW-0915">Sodium</keyword>
<dbReference type="InterPro" id="IPR005899">
    <property type="entry name" value="Na_pump_deCOase"/>
</dbReference>
<dbReference type="GO" id="GO:0015081">
    <property type="term" value="F:sodium ion transmembrane transporter activity"/>
    <property type="evidence" value="ECO:0007669"/>
    <property type="project" value="UniProtKB-UniRule"/>
</dbReference>